<dbReference type="InterPro" id="IPR002204">
    <property type="entry name" value="3-OH-isobutyrate_DH-rel_CS"/>
</dbReference>
<dbReference type="EC" id="1.1.-.-" evidence="5"/>
<keyword evidence="6" id="KW-1185">Reference proteome</keyword>
<sequence length="350" mass="36849">MAATTRQPLRCWRCWPLLRCRADVLCLTGARAPRLPSWTHTNKETCMADKIGFIGLGRMGKPMAANLVKKGFALVVHDLNQTAVKDLVAMGAQSAQVPELARDCSIIVTMLPSSVEVEQTALGEGGIFAHAQPGSILMDMSTIDPLATDRLAQQAAAKGLSMVDAPVGRLAEHADRGESLFMVGASDADLARVQPLLNAMGTTTHHCGPVGTGGRTKLVNNYLAVTLTQVNAEALALSQRFGLDIGKTLQVLLGTSATNGQLRMNFANKVLLGDTTPGFTIDLAHKDMSLVIAAAHASKVPMPVAAAVHESYSLARASQHGGLDFSGMADVLCGLAGIDKPRVPKGWTPG</sequence>
<protein>
    <submittedName>
        <fullName evidence="5">NAD(P)-dependent oxidoreductase</fullName>
        <ecNumber evidence="5">1.1.-.-</ecNumber>
    </submittedName>
</protein>
<dbReference type="PROSITE" id="PS00895">
    <property type="entry name" value="3_HYDROXYISOBUT_DH"/>
    <property type="match status" value="1"/>
</dbReference>
<dbReference type="Gene3D" id="1.10.1040.10">
    <property type="entry name" value="N-(1-d-carboxylethyl)-l-norvaline Dehydrogenase, domain 2"/>
    <property type="match status" value="1"/>
</dbReference>
<dbReference type="InterPro" id="IPR008927">
    <property type="entry name" value="6-PGluconate_DH-like_C_sf"/>
</dbReference>
<evidence type="ECO:0000259" key="3">
    <source>
        <dbReference type="Pfam" id="PF03446"/>
    </source>
</evidence>
<dbReference type="Pfam" id="PF03446">
    <property type="entry name" value="NAD_binding_2"/>
    <property type="match status" value="1"/>
</dbReference>
<dbReference type="EMBL" id="JBGBDC010000008">
    <property type="protein sequence ID" value="MEY2253023.1"/>
    <property type="molecule type" value="Genomic_DNA"/>
</dbReference>
<dbReference type="Pfam" id="PF14833">
    <property type="entry name" value="NAD_binding_11"/>
    <property type="match status" value="1"/>
</dbReference>
<name>A0ABV4B6T0_9BURK</name>
<evidence type="ECO:0000256" key="2">
    <source>
        <dbReference type="ARBA" id="ARBA00023027"/>
    </source>
</evidence>
<dbReference type="InterPro" id="IPR029154">
    <property type="entry name" value="HIBADH-like_NADP-bd"/>
</dbReference>
<feature type="domain" description="6-phosphogluconate dehydrogenase NADP-binding" evidence="3">
    <location>
        <begin position="50"/>
        <end position="207"/>
    </location>
</feature>
<dbReference type="SUPFAM" id="SSF51735">
    <property type="entry name" value="NAD(P)-binding Rossmann-fold domains"/>
    <property type="match status" value="1"/>
</dbReference>
<dbReference type="InterPro" id="IPR036291">
    <property type="entry name" value="NAD(P)-bd_dom_sf"/>
</dbReference>
<dbReference type="GO" id="GO:0016491">
    <property type="term" value="F:oxidoreductase activity"/>
    <property type="evidence" value="ECO:0007669"/>
    <property type="project" value="UniProtKB-KW"/>
</dbReference>
<dbReference type="PANTHER" id="PTHR22981:SF7">
    <property type="entry name" value="3-HYDROXYISOBUTYRATE DEHYDROGENASE, MITOCHONDRIAL"/>
    <property type="match status" value="1"/>
</dbReference>
<keyword evidence="1 5" id="KW-0560">Oxidoreductase</keyword>
<proteinExistence type="predicted"/>
<dbReference type="PANTHER" id="PTHR22981">
    <property type="entry name" value="3-HYDROXYISOBUTYRATE DEHYDROGENASE-RELATED"/>
    <property type="match status" value="1"/>
</dbReference>
<evidence type="ECO:0000256" key="1">
    <source>
        <dbReference type="ARBA" id="ARBA00023002"/>
    </source>
</evidence>
<organism evidence="5 6">
    <name type="scientific">Comamonas sediminis</name>
    <dbReference type="NCBI Taxonomy" id="1783360"/>
    <lineage>
        <taxon>Bacteria</taxon>
        <taxon>Pseudomonadati</taxon>
        <taxon>Pseudomonadota</taxon>
        <taxon>Betaproteobacteria</taxon>
        <taxon>Burkholderiales</taxon>
        <taxon>Comamonadaceae</taxon>
        <taxon>Comamonas</taxon>
    </lineage>
</organism>
<dbReference type="SUPFAM" id="SSF48179">
    <property type="entry name" value="6-phosphogluconate dehydrogenase C-terminal domain-like"/>
    <property type="match status" value="1"/>
</dbReference>
<keyword evidence="2" id="KW-0520">NAD</keyword>
<gene>
    <name evidence="5" type="ORF">AB7A72_18530</name>
</gene>
<evidence type="ECO:0000313" key="6">
    <source>
        <dbReference type="Proteomes" id="UP001562178"/>
    </source>
</evidence>
<accession>A0ABV4B6T0</accession>
<dbReference type="InterPro" id="IPR006115">
    <property type="entry name" value="6PGDH_NADP-bd"/>
</dbReference>
<comment type="caution">
    <text evidence="5">The sequence shown here is derived from an EMBL/GenBank/DDBJ whole genome shotgun (WGS) entry which is preliminary data.</text>
</comment>
<dbReference type="InterPro" id="IPR013328">
    <property type="entry name" value="6PGD_dom2"/>
</dbReference>
<dbReference type="Proteomes" id="UP001562178">
    <property type="component" value="Unassembled WGS sequence"/>
</dbReference>
<evidence type="ECO:0000259" key="4">
    <source>
        <dbReference type="Pfam" id="PF14833"/>
    </source>
</evidence>
<evidence type="ECO:0000313" key="5">
    <source>
        <dbReference type="EMBL" id="MEY2253023.1"/>
    </source>
</evidence>
<feature type="domain" description="3-hydroxyisobutyrate dehydrogenase-like NAD-binding" evidence="4">
    <location>
        <begin position="211"/>
        <end position="331"/>
    </location>
</feature>
<dbReference type="RefSeq" id="WP_369460791.1">
    <property type="nucleotide sequence ID" value="NZ_JBGBDC010000008.1"/>
</dbReference>
<reference evidence="5 6" key="1">
    <citation type="journal article" date="2016" name="Int. J. Syst. Evol. Microbiol.">
        <title>Description of Comamonas sediminis sp. nov., isolated from lagoon sediments.</title>
        <authorList>
            <person name="Subhash Y."/>
            <person name="Bang J.J."/>
            <person name="You T.H."/>
            <person name="Lee S.S."/>
        </authorList>
    </citation>
    <scope>NUCLEOTIDE SEQUENCE [LARGE SCALE GENOMIC DNA]</scope>
    <source>
        <strain evidence="5 6">JCM 31169</strain>
    </source>
</reference>
<dbReference type="Gene3D" id="3.40.50.720">
    <property type="entry name" value="NAD(P)-binding Rossmann-like Domain"/>
    <property type="match status" value="1"/>
</dbReference>